<dbReference type="RefSeq" id="WP_285670015.1">
    <property type="nucleotide sequence ID" value="NZ_BSYI01000003.1"/>
</dbReference>
<gene>
    <name evidence="6" type="ORF">LNKW23_05650</name>
</gene>
<dbReference type="SUPFAM" id="SSF53335">
    <property type="entry name" value="S-adenosyl-L-methionine-dependent methyltransferases"/>
    <property type="match status" value="1"/>
</dbReference>
<evidence type="ECO:0000313" key="7">
    <source>
        <dbReference type="Proteomes" id="UP001239909"/>
    </source>
</evidence>
<dbReference type="InterPro" id="IPR029063">
    <property type="entry name" value="SAM-dependent_MTases_sf"/>
</dbReference>
<keyword evidence="4" id="KW-0802">TPR repeat</keyword>
<dbReference type="CDD" id="cd02440">
    <property type="entry name" value="AdoMet_MTases"/>
    <property type="match status" value="1"/>
</dbReference>
<evidence type="ECO:0000256" key="4">
    <source>
        <dbReference type="PROSITE-ProRule" id="PRU00339"/>
    </source>
</evidence>
<keyword evidence="7" id="KW-1185">Reference proteome</keyword>
<dbReference type="InterPro" id="IPR011990">
    <property type="entry name" value="TPR-like_helical_dom_sf"/>
</dbReference>
<dbReference type="GO" id="GO:0008168">
    <property type="term" value="F:methyltransferase activity"/>
    <property type="evidence" value="ECO:0007669"/>
    <property type="project" value="UniProtKB-KW"/>
</dbReference>
<dbReference type="Gene3D" id="3.40.50.150">
    <property type="entry name" value="Vaccinia Virus protein VP39"/>
    <property type="match status" value="1"/>
</dbReference>
<keyword evidence="3" id="KW-0949">S-adenosyl-L-methionine</keyword>
<evidence type="ECO:0000256" key="3">
    <source>
        <dbReference type="ARBA" id="ARBA00022691"/>
    </source>
</evidence>
<name>A0ABQ6LI72_9RHOB</name>
<feature type="repeat" description="TPR" evidence="4">
    <location>
        <begin position="15"/>
        <end position="48"/>
    </location>
</feature>
<dbReference type="Gene3D" id="1.25.40.10">
    <property type="entry name" value="Tetratricopeptide repeat domain"/>
    <property type="match status" value="1"/>
</dbReference>
<evidence type="ECO:0000256" key="2">
    <source>
        <dbReference type="ARBA" id="ARBA00022679"/>
    </source>
</evidence>
<dbReference type="PANTHER" id="PTHR43464">
    <property type="entry name" value="METHYLTRANSFERASE"/>
    <property type="match status" value="1"/>
</dbReference>
<dbReference type="Proteomes" id="UP001239909">
    <property type="component" value="Unassembled WGS sequence"/>
</dbReference>
<dbReference type="PROSITE" id="PS50005">
    <property type="entry name" value="TPR"/>
    <property type="match status" value="1"/>
</dbReference>
<evidence type="ECO:0000313" key="6">
    <source>
        <dbReference type="EMBL" id="GMG81352.1"/>
    </source>
</evidence>
<dbReference type="EMBL" id="BSYI01000003">
    <property type="protein sequence ID" value="GMG81352.1"/>
    <property type="molecule type" value="Genomic_DNA"/>
</dbReference>
<proteinExistence type="predicted"/>
<dbReference type="Pfam" id="PF08242">
    <property type="entry name" value="Methyltransf_12"/>
    <property type="match status" value="1"/>
</dbReference>
<feature type="domain" description="Methyltransferase type 12" evidence="5">
    <location>
        <begin position="116"/>
        <end position="213"/>
    </location>
</feature>
<dbReference type="InterPro" id="IPR019734">
    <property type="entry name" value="TPR_rpt"/>
</dbReference>
<dbReference type="GO" id="GO:0032259">
    <property type="term" value="P:methylation"/>
    <property type="evidence" value="ECO:0007669"/>
    <property type="project" value="UniProtKB-KW"/>
</dbReference>
<sequence length="283" mass="29550">MSDQDDITEADLDALAEAYNAGLAHERAGDIAAAVAAFRRALEIDPADRGGVAVRLAALGEGPVPETAPPAYVATLFDQTAPRFDEILVEQLGYAVPMMLREMLEARGIGPVGRLLDLGCGTGLAGVALSDRAAEIVGVDLSEAMLDEAAERDCYDALYIGDAVAFLTGEEEGQEEDDSRFDMIVATDMLPYLGAVEALFAGAAACLVPGGRLAFSTERLPADAAPPEGYAVGPAHRFAHSLAYLEAQLAAAGFALEAAEPITVRFNEGEPVPGHLILARHTG</sequence>
<comment type="caution">
    <text evidence="6">The sequence shown here is derived from an EMBL/GenBank/DDBJ whole genome shotgun (WGS) entry which is preliminary data.</text>
</comment>
<evidence type="ECO:0000259" key="5">
    <source>
        <dbReference type="Pfam" id="PF08242"/>
    </source>
</evidence>
<evidence type="ECO:0000256" key="1">
    <source>
        <dbReference type="ARBA" id="ARBA00022603"/>
    </source>
</evidence>
<reference evidence="6 7" key="1">
    <citation type="submission" date="2023-04" db="EMBL/GenBank/DDBJ databases">
        <title>Marinoamorphus aggregata gen. nov., sp. Nov., isolate from tissue of brittle star Ophioplocus japonicus.</title>
        <authorList>
            <person name="Kawano K."/>
            <person name="Sawayama S."/>
            <person name="Nakagawa S."/>
        </authorList>
    </citation>
    <scope>NUCLEOTIDE SEQUENCE [LARGE SCALE GENOMIC DNA]</scope>
    <source>
        <strain evidence="6 7">NKW23</strain>
    </source>
</reference>
<accession>A0ABQ6LI72</accession>
<organism evidence="6 7">
    <name type="scientific">Paralimibaculum aggregatum</name>
    <dbReference type="NCBI Taxonomy" id="3036245"/>
    <lineage>
        <taxon>Bacteria</taxon>
        <taxon>Pseudomonadati</taxon>
        <taxon>Pseudomonadota</taxon>
        <taxon>Alphaproteobacteria</taxon>
        <taxon>Rhodobacterales</taxon>
        <taxon>Paracoccaceae</taxon>
        <taxon>Paralimibaculum</taxon>
    </lineage>
</organism>
<dbReference type="PANTHER" id="PTHR43464:SF19">
    <property type="entry name" value="UBIQUINONE BIOSYNTHESIS O-METHYLTRANSFERASE, MITOCHONDRIAL"/>
    <property type="match status" value="1"/>
</dbReference>
<keyword evidence="1 6" id="KW-0489">Methyltransferase</keyword>
<keyword evidence="2" id="KW-0808">Transferase</keyword>
<dbReference type="InterPro" id="IPR013217">
    <property type="entry name" value="Methyltransf_12"/>
</dbReference>
<protein>
    <submittedName>
        <fullName evidence="6">Class I SAM-dependent methyltransferase</fullName>
    </submittedName>
</protein>